<dbReference type="EMBL" id="CP059572">
    <property type="protein sequence ID" value="QXJ20178.1"/>
    <property type="molecule type" value="Genomic_DNA"/>
</dbReference>
<evidence type="ECO:0000313" key="2">
    <source>
        <dbReference type="Proteomes" id="UP001049518"/>
    </source>
</evidence>
<name>A0ABX8QNK6_9ACTN</name>
<keyword evidence="2" id="KW-1185">Reference proteome</keyword>
<reference evidence="1" key="1">
    <citation type="submission" date="2020-07" db="EMBL/GenBank/DDBJ databases">
        <authorList>
            <person name="Tarantini F.S."/>
            <person name="Hong K.W."/>
            <person name="Chan K.G."/>
        </authorList>
    </citation>
    <scope>NUCLEOTIDE SEQUENCE</scope>
    <source>
        <strain evidence="1">32-07</strain>
    </source>
</reference>
<accession>A0ABX8QNK6</accession>
<gene>
    <name evidence="1" type="ORF">AGRA3207_000842</name>
</gene>
<protein>
    <submittedName>
        <fullName evidence="1">Uncharacterized protein</fullName>
    </submittedName>
</protein>
<dbReference type="RefSeq" id="WP_231333234.1">
    <property type="nucleotide sequence ID" value="NZ_CP059572.1"/>
</dbReference>
<dbReference type="Proteomes" id="UP001049518">
    <property type="component" value="Chromosome"/>
</dbReference>
<proteinExistence type="predicted"/>
<evidence type="ECO:0000313" key="1">
    <source>
        <dbReference type="EMBL" id="QXJ20178.1"/>
    </source>
</evidence>
<organism evidence="1 2">
    <name type="scientific">Actinomadura graeca</name>
    <dbReference type="NCBI Taxonomy" id="2750812"/>
    <lineage>
        <taxon>Bacteria</taxon>
        <taxon>Bacillati</taxon>
        <taxon>Actinomycetota</taxon>
        <taxon>Actinomycetes</taxon>
        <taxon>Streptosporangiales</taxon>
        <taxon>Thermomonosporaceae</taxon>
        <taxon>Actinomadura</taxon>
    </lineage>
</organism>
<sequence>MSDPFLWSAGNAPDDFESSNLPDDHPLRRLGFWRPELDFLPREATEAFVSRLERWSPLAAAIDKALIPLGFHRHDLDKAPGGVNIAPWLRDDGVAVGWAFKDFALYDDEALTAKVFAAMNPALEALLRARGFTTEVISAPDDDAGQILVTGLTTERE</sequence>